<dbReference type="RefSeq" id="WP_011713565.1">
    <property type="nucleotide sequence ID" value="NC_008576.1"/>
</dbReference>
<feature type="chain" id="PRO_5002625975" evidence="1">
    <location>
        <begin position="28"/>
        <end position="172"/>
    </location>
</feature>
<dbReference type="AlphaFoldDB" id="A0L8X8"/>
<keyword evidence="3" id="KW-1185">Reference proteome</keyword>
<evidence type="ECO:0000256" key="1">
    <source>
        <dbReference type="SAM" id="SignalP"/>
    </source>
</evidence>
<reference evidence="3" key="1">
    <citation type="journal article" date="2009" name="Appl. Environ. Microbiol.">
        <title>Complete genome sequence of the chemolithoautotrophic marine magnetotactic coccus strain MC-1.</title>
        <authorList>
            <person name="Schubbe S."/>
            <person name="Williams T.J."/>
            <person name="Xie G."/>
            <person name="Kiss H.E."/>
            <person name="Brettin T.S."/>
            <person name="Martinez D."/>
            <person name="Ross C.A."/>
            <person name="Schuler D."/>
            <person name="Cox B.L."/>
            <person name="Nealson K.H."/>
            <person name="Bazylinski D.A."/>
        </authorList>
    </citation>
    <scope>NUCLEOTIDE SEQUENCE [LARGE SCALE GENOMIC DNA]</scope>
    <source>
        <strain evidence="3">ATCC BAA-1437 / JCM 17883 / MC-1</strain>
    </source>
</reference>
<keyword evidence="1" id="KW-0732">Signal</keyword>
<evidence type="ECO:0000313" key="3">
    <source>
        <dbReference type="Proteomes" id="UP000002586"/>
    </source>
</evidence>
<organism evidence="2 3">
    <name type="scientific">Magnetococcus marinus (strain ATCC BAA-1437 / JCM 17883 / MC-1)</name>
    <dbReference type="NCBI Taxonomy" id="156889"/>
    <lineage>
        <taxon>Bacteria</taxon>
        <taxon>Pseudomonadati</taxon>
        <taxon>Pseudomonadota</taxon>
        <taxon>Magnetococcia</taxon>
        <taxon>Magnetococcales</taxon>
        <taxon>Magnetococcaceae</taxon>
        <taxon>Magnetococcus</taxon>
    </lineage>
</organism>
<protein>
    <submittedName>
        <fullName evidence="2">Uncharacterized protein</fullName>
    </submittedName>
</protein>
<dbReference type="HOGENOM" id="CLU_1553412_0_0_5"/>
<reference evidence="2 3" key="2">
    <citation type="journal article" date="2012" name="Int. J. Syst. Evol. Microbiol.">
        <title>Magnetococcus marinus gen. nov., sp. nov., a marine, magnetotactic bacterium that represents a novel lineage (Magnetococcaceae fam. nov.; Magnetococcales ord. nov.) at the base of the Alphaproteobacteria.</title>
        <authorList>
            <person name="Bazylinski D.A."/>
            <person name="Williams T.J."/>
            <person name="Lefevre C.T."/>
            <person name="Berg R.J."/>
            <person name="Zhang C.L."/>
            <person name="Bowser S.S."/>
            <person name="Dean A.J."/>
            <person name="Beveridge T.J."/>
        </authorList>
    </citation>
    <scope>NUCLEOTIDE SEQUENCE [LARGE SCALE GENOMIC DNA]</scope>
    <source>
        <strain evidence="3">ATCC BAA-1437 / JCM 17883 / MC-1</strain>
    </source>
</reference>
<dbReference type="Proteomes" id="UP000002586">
    <property type="component" value="Chromosome"/>
</dbReference>
<dbReference type="EMBL" id="CP000471">
    <property type="protein sequence ID" value="ABK44421.1"/>
    <property type="molecule type" value="Genomic_DNA"/>
</dbReference>
<dbReference type="KEGG" id="mgm:Mmc1_1913"/>
<proteinExistence type="predicted"/>
<accession>A0L8X8</accession>
<sequence length="172" mass="19359" precursor="true">MKKRNLMGTILGTALVAGLGFSQPLQAQQPSADEQILQHWQQCGYQCHNFMGFRGGLGPGRWMSSNQSHAAQLINIRRALEIKPSQAEAWYKFEDAMLQKSPWSVAPIQPNLSLQHPIPQPNLAEMQGWLIEKVKRISFAYSCLFEQLDRFQRSKAMHLLGTPPGEARDGVC</sequence>
<gene>
    <name evidence="2" type="ordered locus">Mmc1_1913</name>
</gene>
<evidence type="ECO:0000313" key="2">
    <source>
        <dbReference type="EMBL" id="ABK44421.1"/>
    </source>
</evidence>
<feature type="signal peptide" evidence="1">
    <location>
        <begin position="1"/>
        <end position="27"/>
    </location>
</feature>
<name>A0L8X8_MAGMM</name>